<dbReference type="InterPro" id="IPR006015">
    <property type="entry name" value="Universal_stress_UspA"/>
</dbReference>
<evidence type="ECO:0000256" key="1">
    <source>
        <dbReference type="ARBA" id="ARBA00008791"/>
    </source>
</evidence>
<dbReference type="EMBL" id="JBHSKG010000008">
    <property type="protein sequence ID" value="MFC5139830.1"/>
    <property type="molecule type" value="Genomic_DNA"/>
</dbReference>
<evidence type="ECO:0000256" key="2">
    <source>
        <dbReference type="SAM" id="MobiDB-lite"/>
    </source>
</evidence>
<comment type="similarity">
    <text evidence="1">Belongs to the universal stress protein A family.</text>
</comment>
<name>A0ABV9ZHS7_9PSEU</name>
<proteinExistence type="inferred from homology"/>
<dbReference type="Proteomes" id="UP001596175">
    <property type="component" value="Unassembled WGS sequence"/>
</dbReference>
<sequence>MATSAEPQQDTRGTRREHGRVVVGVDGSPGSRAALREALLAADRHGDSLEVITAPLTEAELGAWGTGAWPAVPLPGPDRVLGAARRAAQDMVDDVLVELRGRLRTPARIDVRAVPGHPAQVLVRAAHGADRLVVGHRGRGAVGSLVLGSVGLHCLAAAPCPVTVVPPVDDGA</sequence>
<evidence type="ECO:0000259" key="3">
    <source>
        <dbReference type="Pfam" id="PF00582"/>
    </source>
</evidence>
<feature type="compositionally biased region" description="Polar residues" evidence="2">
    <location>
        <begin position="1"/>
        <end position="11"/>
    </location>
</feature>
<dbReference type="PANTHER" id="PTHR31964">
    <property type="entry name" value="ADENINE NUCLEOTIDE ALPHA HYDROLASES-LIKE SUPERFAMILY PROTEIN"/>
    <property type="match status" value="1"/>
</dbReference>
<dbReference type="InterPro" id="IPR014729">
    <property type="entry name" value="Rossmann-like_a/b/a_fold"/>
</dbReference>
<gene>
    <name evidence="4" type="ORF">ACFPK1_16435</name>
</gene>
<dbReference type="SUPFAM" id="SSF52402">
    <property type="entry name" value="Adenine nucleotide alpha hydrolases-like"/>
    <property type="match status" value="1"/>
</dbReference>
<dbReference type="PANTHER" id="PTHR31964:SF113">
    <property type="entry name" value="USPA DOMAIN-CONTAINING PROTEIN"/>
    <property type="match status" value="1"/>
</dbReference>
<feature type="region of interest" description="Disordered" evidence="2">
    <location>
        <begin position="1"/>
        <end position="27"/>
    </location>
</feature>
<protein>
    <submittedName>
        <fullName evidence="4">Universal stress protein</fullName>
    </submittedName>
</protein>
<keyword evidence="5" id="KW-1185">Reference proteome</keyword>
<comment type="caution">
    <text evidence="4">The sequence shown here is derived from an EMBL/GenBank/DDBJ whole genome shotgun (WGS) entry which is preliminary data.</text>
</comment>
<evidence type="ECO:0000313" key="5">
    <source>
        <dbReference type="Proteomes" id="UP001596175"/>
    </source>
</evidence>
<dbReference type="InterPro" id="IPR006016">
    <property type="entry name" value="UspA"/>
</dbReference>
<evidence type="ECO:0000313" key="4">
    <source>
        <dbReference type="EMBL" id="MFC5139830.1"/>
    </source>
</evidence>
<accession>A0ABV9ZHS7</accession>
<dbReference type="Gene3D" id="3.40.50.620">
    <property type="entry name" value="HUPs"/>
    <property type="match status" value="1"/>
</dbReference>
<organism evidence="4 5">
    <name type="scientific">Actinomycetospora rhizophila</name>
    <dbReference type="NCBI Taxonomy" id="1416876"/>
    <lineage>
        <taxon>Bacteria</taxon>
        <taxon>Bacillati</taxon>
        <taxon>Actinomycetota</taxon>
        <taxon>Actinomycetes</taxon>
        <taxon>Pseudonocardiales</taxon>
        <taxon>Pseudonocardiaceae</taxon>
        <taxon>Actinomycetospora</taxon>
    </lineage>
</organism>
<dbReference type="RefSeq" id="WP_378022012.1">
    <property type="nucleotide sequence ID" value="NZ_JBHSKG010000008.1"/>
</dbReference>
<dbReference type="PRINTS" id="PR01438">
    <property type="entry name" value="UNVRSLSTRESS"/>
</dbReference>
<reference evidence="5" key="1">
    <citation type="journal article" date="2019" name="Int. J. Syst. Evol. Microbiol.">
        <title>The Global Catalogue of Microorganisms (GCM) 10K type strain sequencing project: providing services to taxonomists for standard genome sequencing and annotation.</title>
        <authorList>
            <consortium name="The Broad Institute Genomics Platform"/>
            <consortium name="The Broad Institute Genome Sequencing Center for Infectious Disease"/>
            <person name="Wu L."/>
            <person name="Ma J."/>
        </authorList>
    </citation>
    <scope>NUCLEOTIDE SEQUENCE [LARGE SCALE GENOMIC DNA]</scope>
    <source>
        <strain evidence="5">XZYJ18</strain>
    </source>
</reference>
<dbReference type="Pfam" id="PF00582">
    <property type="entry name" value="Usp"/>
    <property type="match status" value="1"/>
</dbReference>
<feature type="domain" description="UspA" evidence="3">
    <location>
        <begin position="20"/>
        <end position="166"/>
    </location>
</feature>